<sequence length="209" mass="23352">MIGVLIFEDNNDLRNSLSQLITRAEGLHLLGAFPDCMSSEAQVKKLEPDVILMDIDLPGINGIQAVQQIRRFNINVQILMLTVFDTSDKIFDALCAGASGYLLKKTTPAKLIEAISDVHNGGAPMTSEIAKKVLNHFARPVKVEKKYDLSARQKDILFCLTQGYSYKMIAEQLELSIDTVRFYIKQIYLKLQVNSAPEAVSKALREHIV</sequence>
<accession>A0A931GYX2</accession>
<dbReference type="AlphaFoldDB" id="A0A931GYX2"/>
<dbReference type="PANTHER" id="PTHR43214">
    <property type="entry name" value="TWO-COMPONENT RESPONSE REGULATOR"/>
    <property type="match status" value="1"/>
</dbReference>
<evidence type="ECO:0000256" key="2">
    <source>
        <dbReference type="ARBA" id="ARBA00023125"/>
    </source>
</evidence>
<protein>
    <submittedName>
        <fullName evidence="6">Response regulator transcription factor</fullName>
    </submittedName>
</protein>
<dbReference type="PRINTS" id="PR00038">
    <property type="entry name" value="HTHLUXR"/>
</dbReference>
<dbReference type="GO" id="GO:0000160">
    <property type="term" value="P:phosphorelay signal transduction system"/>
    <property type="evidence" value="ECO:0007669"/>
    <property type="project" value="InterPro"/>
</dbReference>
<evidence type="ECO:0000256" key="3">
    <source>
        <dbReference type="PROSITE-ProRule" id="PRU00169"/>
    </source>
</evidence>
<dbReference type="SUPFAM" id="SSF46894">
    <property type="entry name" value="C-terminal effector domain of the bipartite response regulators"/>
    <property type="match status" value="1"/>
</dbReference>
<dbReference type="EMBL" id="JADWYR010000002">
    <property type="protein sequence ID" value="MBG9377914.1"/>
    <property type="molecule type" value="Genomic_DNA"/>
</dbReference>
<dbReference type="SMART" id="SM00421">
    <property type="entry name" value="HTH_LUXR"/>
    <property type="match status" value="1"/>
</dbReference>
<dbReference type="InterPro" id="IPR000792">
    <property type="entry name" value="Tscrpt_reg_LuxR_C"/>
</dbReference>
<dbReference type="InterPro" id="IPR011006">
    <property type="entry name" value="CheY-like_superfamily"/>
</dbReference>
<comment type="caution">
    <text evidence="6">The sequence shown here is derived from an EMBL/GenBank/DDBJ whole genome shotgun (WGS) entry which is preliminary data.</text>
</comment>
<dbReference type="RefSeq" id="WP_196991975.1">
    <property type="nucleotide sequence ID" value="NZ_JADWYR010000002.1"/>
</dbReference>
<gene>
    <name evidence="6" type="ORF">I5907_16860</name>
</gene>
<proteinExistence type="predicted"/>
<dbReference type="CDD" id="cd17535">
    <property type="entry name" value="REC_NarL-like"/>
    <property type="match status" value="1"/>
</dbReference>
<keyword evidence="1 3" id="KW-0597">Phosphoprotein</keyword>
<name>A0A931GYX2_9BACT</name>
<keyword evidence="7" id="KW-1185">Reference proteome</keyword>
<dbReference type="InterPro" id="IPR058245">
    <property type="entry name" value="NreC/VraR/RcsB-like_REC"/>
</dbReference>
<dbReference type="Proteomes" id="UP000628448">
    <property type="component" value="Unassembled WGS sequence"/>
</dbReference>
<dbReference type="Pfam" id="PF00196">
    <property type="entry name" value="GerE"/>
    <property type="match status" value="1"/>
</dbReference>
<keyword evidence="2" id="KW-0238">DNA-binding</keyword>
<dbReference type="PANTHER" id="PTHR43214:SF43">
    <property type="entry name" value="TWO-COMPONENT RESPONSE REGULATOR"/>
    <property type="match status" value="1"/>
</dbReference>
<dbReference type="InterPro" id="IPR016032">
    <property type="entry name" value="Sig_transdc_resp-reg_C-effctor"/>
</dbReference>
<dbReference type="SUPFAM" id="SSF52172">
    <property type="entry name" value="CheY-like"/>
    <property type="match status" value="1"/>
</dbReference>
<dbReference type="GO" id="GO:0003677">
    <property type="term" value="F:DNA binding"/>
    <property type="evidence" value="ECO:0007669"/>
    <property type="project" value="UniProtKB-KW"/>
</dbReference>
<evidence type="ECO:0000259" key="4">
    <source>
        <dbReference type="PROSITE" id="PS50043"/>
    </source>
</evidence>
<dbReference type="CDD" id="cd06170">
    <property type="entry name" value="LuxR_C_like"/>
    <property type="match status" value="1"/>
</dbReference>
<feature type="domain" description="Response regulatory" evidence="5">
    <location>
        <begin position="3"/>
        <end position="119"/>
    </location>
</feature>
<evidence type="ECO:0000256" key="1">
    <source>
        <dbReference type="ARBA" id="ARBA00022553"/>
    </source>
</evidence>
<evidence type="ECO:0000259" key="5">
    <source>
        <dbReference type="PROSITE" id="PS50110"/>
    </source>
</evidence>
<dbReference type="SMART" id="SM00448">
    <property type="entry name" value="REC"/>
    <property type="match status" value="1"/>
</dbReference>
<dbReference type="PROSITE" id="PS50043">
    <property type="entry name" value="HTH_LUXR_2"/>
    <property type="match status" value="1"/>
</dbReference>
<dbReference type="PROSITE" id="PS50110">
    <property type="entry name" value="RESPONSE_REGULATORY"/>
    <property type="match status" value="1"/>
</dbReference>
<dbReference type="Gene3D" id="3.40.50.2300">
    <property type="match status" value="1"/>
</dbReference>
<dbReference type="GO" id="GO:0006355">
    <property type="term" value="P:regulation of DNA-templated transcription"/>
    <property type="evidence" value="ECO:0007669"/>
    <property type="project" value="InterPro"/>
</dbReference>
<feature type="domain" description="HTH luxR-type" evidence="4">
    <location>
        <begin position="142"/>
        <end position="207"/>
    </location>
</feature>
<evidence type="ECO:0000313" key="6">
    <source>
        <dbReference type="EMBL" id="MBG9377914.1"/>
    </source>
</evidence>
<dbReference type="Pfam" id="PF00072">
    <property type="entry name" value="Response_reg"/>
    <property type="match status" value="1"/>
</dbReference>
<organism evidence="6 7">
    <name type="scientific">Panacibacter microcysteis</name>
    <dbReference type="NCBI Taxonomy" id="2793269"/>
    <lineage>
        <taxon>Bacteria</taxon>
        <taxon>Pseudomonadati</taxon>
        <taxon>Bacteroidota</taxon>
        <taxon>Chitinophagia</taxon>
        <taxon>Chitinophagales</taxon>
        <taxon>Chitinophagaceae</taxon>
        <taxon>Panacibacter</taxon>
    </lineage>
</organism>
<feature type="modified residue" description="4-aspartylphosphate" evidence="3">
    <location>
        <position position="54"/>
    </location>
</feature>
<reference evidence="6" key="1">
    <citation type="submission" date="2020-11" db="EMBL/GenBank/DDBJ databases">
        <title>Bacterial whole genome sequence for Panacibacter sp. DH6.</title>
        <authorList>
            <person name="Le V."/>
            <person name="Ko S."/>
            <person name="Ahn C.-Y."/>
            <person name="Oh H.-M."/>
        </authorList>
    </citation>
    <scope>NUCLEOTIDE SEQUENCE</scope>
    <source>
        <strain evidence="6">DH6</strain>
    </source>
</reference>
<dbReference type="InterPro" id="IPR001789">
    <property type="entry name" value="Sig_transdc_resp-reg_receiver"/>
</dbReference>
<dbReference type="InterPro" id="IPR039420">
    <property type="entry name" value="WalR-like"/>
</dbReference>
<evidence type="ECO:0000313" key="7">
    <source>
        <dbReference type="Proteomes" id="UP000628448"/>
    </source>
</evidence>